<sequence>MKCIDCTIQYYSASKNVDTRGKQLPLLSSRLRTFPHQNKTSLSTSSDVSELLYQPKPGKATQEKEITIKGERLTQSNTFTYLGSTISSNKSADVEVSKRVQAACKSFGALSKRLWSRHEIKLTTKMKIYRTVVMPSLLYATETLTLYSRHIKKLGSIQMNHLRQVMNIKWQDRVANVQVLQRAGLPSIESMVTASQLRWAGHVRRMPEHRLPKMVFYGELSEGKRQQGGQILRYKDTLKRSLGKANINVDRWESLASDRISWRLAVRNTIKTVEDRRNEMYKRQHDLRHGAVDSFTSDYQCTTCRRNFRSNAGLSSHKRAKKC</sequence>
<protein>
    <submittedName>
        <fullName evidence="3">Putative RNA-directed DNA polymerase from mobile element jockey-like</fullName>
    </submittedName>
</protein>
<evidence type="ECO:0000313" key="4">
    <source>
        <dbReference type="Proteomes" id="UP000230750"/>
    </source>
</evidence>
<evidence type="ECO:0000256" key="1">
    <source>
        <dbReference type="PROSITE-ProRule" id="PRU00042"/>
    </source>
</evidence>
<dbReference type="EMBL" id="MRZV01000789">
    <property type="protein sequence ID" value="PIK44219.1"/>
    <property type="molecule type" value="Genomic_DNA"/>
</dbReference>
<evidence type="ECO:0000259" key="2">
    <source>
        <dbReference type="PROSITE" id="PS50157"/>
    </source>
</evidence>
<keyword evidence="3" id="KW-0548">Nucleotidyltransferase</keyword>
<name>A0A2G8K8D7_STIJA</name>
<organism evidence="3 4">
    <name type="scientific">Stichopus japonicus</name>
    <name type="common">Sea cucumber</name>
    <dbReference type="NCBI Taxonomy" id="307972"/>
    <lineage>
        <taxon>Eukaryota</taxon>
        <taxon>Metazoa</taxon>
        <taxon>Echinodermata</taxon>
        <taxon>Eleutherozoa</taxon>
        <taxon>Echinozoa</taxon>
        <taxon>Holothuroidea</taxon>
        <taxon>Aspidochirotacea</taxon>
        <taxon>Aspidochirotida</taxon>
        <taxon>Stichopodidae</taxon>
        <taxon>Apostichopus</taxon>
    </lineage>
</organism>
<dbReference type="GO" id="GO:0003964">
    <property type="term" value="F:RNA-directed DNA polymerase activity"/>
    <property type="evidence" value="ECO:0007669"/>
    <property type="project" value="UniProtKB-KW"/>
</dbReference>
<gene>
    <name evidence="3" type="ORF">BSL78_18926</name>
</gene>
<keyword evidence="4" id="KW-1185">Reference proteome</keyword>
<feature type="domain" description="C2H2-type" evidence="2">
    <location>
        <begin position="299"/>
        <end position="323"/>
    </location>
</feature>
<dbReference type="STRING" id="307972.A0A2G8K8D7"/>
<keyword evidence="1" id="KW-0863">Zinc-finger</keyword>
<dbReference type="GO" id="GO:0008270">
    <property type="term" value="F:zinc ion binding"/>
    <property type="evidence" value="ECO:0007669"/>
    <property type="project" value="UniProtKB-KW"/>
</dbReference>
<accession>A0A2G8K8D7</accession>
<dbReference type="PROSITE" id="PS50157">
    <property type="entry name" value="ZINC_FINGER_C2H2_2"/>
    <property type="match status" value="1"/>
</dbReference>
<dbReference type="PANTHER" id="PTHR47027">
    <property type="entry name" value="REVERSE TRANSCRIPTASE DOMAIN-CONTAINING PROTEIN"/>
    <property type="match status" value="1"/>
</dbReference>
<comment type="caution">
    <text evidence="3">The sequence shown here is derived from an EMBL/GenBank/DDBJ whole genome shotgun (WGS) entry which is preliminary data.</text>
</comment>
<keyword evidence="3" id="KW-0808">Transferase</keyword>
<dbReference type="AlphaFoldDB" id="A0A2G8K8D7"/>
<keyword evidence="1" id="KW-0862">Zinc</keyword>
<proteinExistence type="predicted"/>
<reference evidence="3 4" key="1">
    <citation type="journal article" date="2017" name="PLoS Biol.">
        <title>The sea cucumber genome provides insights into morphological evolution and visceral regeneration.</title>
        <authorList>
            <person name="Zhang X."/>
            <person name="Sun L."/>
            <person name="Yuan J."/>
            <person name="Sun Y."/>
            <person name="Gao Y."/>
            <person name="Zhang L."/>
            <person name="Li S."/>
            <person name="Dai H."/>
            <person name="Hamel J.F."/>
            <person name="Liu C."/>
            <person name="Yu Y."/>
            <person name="Liu S."/>
            <person name="Lin W."/>
            <person name="Guo K."/>
            <person name="Jin S."/>
            <person name="Xu P."/>
            <person name="Storey K.B."/>
            <person name="Huan P."/>
            <person name="Zhang T."/>
            <person name="Zhou Y."/>
            <person name="Zhang J."/>
            <person name="Lin C."/>
            <person name="Li X."/>
            <person name="Xing L."/>
            <person name="Huo D."/>
            <person name="Sun M."/>
            <person name="Wang L."/>
            <person name="Mercier A."/>
            <person name="Li F."/>
            <person name="Yang H."/>
            <person name="Xiang J."/>
        </authorList>
    </citation>
    <scope>NUCLEOTIDE SEQUENCE [LARGE SCALE GENOMIC DNA]</scope>
    <source>
        <strain evidence="3">Shaxun</strain>
        <tissue evidence="3">Muscle</tissue>
    </source>
</reference>
<dbReference type="Proteomes" id="UP000230750">
    <property type="component" value="Unassembled WGS sequence"/>
</dbReference>
<dbReference type="InterPro" id="IPR013087">
    <property type="entry name" value="Znf_C2H2_type"/>
</dbReference>
<dbReference type="PANTHER" id="PTHR47027:SF20">
    <property type="entry name" value="REVERSE TRANSCRIPTASE-LIKE PROTEIN WITH RNA-DIRECTED DNA POLYMERASE DOMAIN"/>
    <property type="match status" value="1"/>
</dbReference>
<dbReference type="OrthoDB" id="410404at2759"/>
<evidence type="ECO:0000313" key="3">
    <source>
        <dbReference type="EMBL" id="PIK44219.1"/>
    </source>
</evidence>
<keyword evidence="1" id="KW-0479">Metal-binding</keyword>
<keyword evidence="3" id="KW-0695">RNA-directed DNA polymerase</keyword>